<evidence type="ECO:0000313" key="3">
    <source>
        <dbReference type="EMBL" id="GEU42649.1"/>
    </source>
</evidence>
<gene>
    <name evidence="3" type="ORF">Tci_014627</name>
</gene>
<dbReference type="GO" id="GO:0015074">
    <property type="term" value="P:DNA integration"/>
    <property type="evidence" value="ECO:0007669"/>
    <property type="project" value="InterPro"/>
</dbReference>
<dbReference type="PANTHER" id="PTHR42648">
    <property type="entry name" value="TRANSPOSASE, PUTATIVE-RELATED"/>
    <property type="match status" value="1"/>
</dbReference>
<dbReference type="PANTHER" id="PTHR42648:SF32">
    <property type="entry name" value="RIBONUCLEASE H-LIKE DOMAIN, GAG-PRE-INTEGRASE DOMAIN PROTEIN-RELATED"/>
    <property type="match status" value="1"/>
</dbReference>
<dbReference type="Gene3D" id="3.30.420.10">
    <property type="entry name" value="Ribonuclease H-like superfamily/Ribonuclease H"/>
    <property type="match status" value="1"/>
</dbReference>
<comment type="caution">
    <text evidence="3">The sequence shown here is derived from an EMBL/GenBank/DDBJ whole genome shotgun (WGS) entry which is preliminary data.</text>
</comment>
<dbReference type="AlphaFoldDB" id="A0A6L2K0V6"/>
<dbReference type="GO" id="GO:0003676">
    <property type="term" value="F:nucleic acid binding"/>
    <property type="evidence" value="ECO:0007669"/>
    <property type="project" value="InterPro"/>
</dbReference>
<feature type="compositionally biased region" description="Basic and acidic residues" evidence="1">
    <location>
        <begin position="228"/>
        <end position="243"/>
    </location>
</feature>
<dbReference type="EMBL" id="BKCJ010001599">
    <property type="protein sequence ID" value="GEU42649.1"/>
    <property type="molecule type" value="Genomic_DNA"/>
</dbReference>
<accession>A0A6L2K0V6</accession>
<evidence type="ECO:0000256" key="1">
    <source>
        <dbReference type="SAM" id="MobiDB-lite"/>
    </source>
</evidence>
<reference evidence="3" key="1">
    <citation type="journal article" date="2019" name="Sci. Rep.">
        <title>Draft genome of Tanacetum cinerariifolium, the natural source of mosquito coil.</title>
        <authorList>
            <person name="Yamashiro T."/>
            <person name="Shiraishi A."/>
            <person name="Satake H."/>
            <person name="Nakayama K."/>
        </authorList>
    </citation>
    <scope>NUCLEOTIDE SEQUENCE</scope>
</reference>
<sequence length="280" mass="31782">MCDKKNSVLFTDTECVVLSSDFKLRDENHVLLRVPRENNMYNVDLKNIVPSGHLTCLFTKATLDESNLWHKRLGHINFKTMNKLVKGIKREFSVARTPQQNGVAKRKNRTLIEADRTMLADSLLLIPFWARAVNTACYVQNKVLVTKPHNKTPYELLLARTPSIGFIRPFGCHVTILNTLDPPGKFNGKADKGFLVGYSVNNADTAFDDNENESEVHVSSSSSVKPKKHDEKAKREAKGKSHVDLSTGVRDLSDEFEEFFVNSTNRVYVCKLISKYKKHQ</sequence>
<protein>
    <submittedName>
        <fullName evidence="3">Ribonuclease H-like domain-containing protein</fullName>
    </submittedName>
</protein>
<feature type="region of interest" description="Disordered" evidence="1">
    <location>
        <begin position="211"/>
        <end position="244"/>
    </location>
</feature>
<dbReference type="InterPro" id="IPR012337">
    <property type="entry name" value="RNaseH-like_sf"/>
</dbReference>
<feature type="domain" description="Integrase catalytic" evidence="2">
    <location>
        <begin position="87"/>
        <end position="161"/>
    </location>
</feature>
<organism evidence="3">
    <name type="scientific">Tanacetum cinerariifolium</name>
    <name type="common">Dalmatian daisy</name>
    <name type="synonym">Chrysanthemum cinerariifolium</name>
    <dbReference type="NCBI Taxonomy" id="118510"/>
    <lineage>
        <taxon>Eukaryota</taxon>
        <taxon>Viridiplantae</taxon>
        <taxon>Streptophyta</taxon>
        <taxon>Embryophyta</taxon>
        <taxon>Tracheophyta</taxon>
        <taxon>Spermatophyta</taxon>
        <taxon>Magnoliopsida</taxon>
        <taxon>eudicotyledons</taxon>
        <taxon>Gunneridae</taxon>
        <taxon>Pentapetalae</taxon>
        <taxon>asterids</taxon>
        <taxon>campanulids</taxon>
        <taxon>Asterales</taxon>
        <taxon>Asteraceae</taxon>
        <taxon>Asteroideae</taxon>
        <taxon>Anthemideae</taxon>
        <taxon>Anthemidinae</taxon>
        <taxon>Tanacetum</taxon>
    </lineage>
</organism>
<name>A0A6L2K0V6_TANCI</name>
<dbReference type="InterPro" id="IPR039537">
    <property type="entry name" value="Retrotran_Ty1/copia-like"/>
</dbReference>
<proteinExistence type="predicted"/>
<dbReference type="PROSITE" id="PS50994">
    <property type="entry name" value="INTEGRASE"/>
    <property type="match status" value="1"/>
</dbReference>
<dbReference type="InterPro" id="IPR025724">
    <property type="entry name" value="GAG-pre-integrase_dom"/>
</dbReference>
<dbReference type="InterPro" id="IPR001584">
    <property type="entry name" value="Integrase_cat-core"/>
</dbReference>
<evidence type="ECO:0000259" key="2">
    <source>
        <dbReference type="PROSITE" id="PS50994"/>
    </source>
</evidence>
<dbReference type="SUPFAM" id="SSF53098">
    <property type="entry name" value="Ribonuclease H-like"/>
    <property type="match status" value="1"/>
</dbReference>
<dbReference type="InterPro" id="IPR036397">
    <property type="entry name" value="RNaseH_sf"/>
</dbReference>
<dbReference type="Pfam" id="PF13976">
    <property type="entry name" value="gag_pre-integrs"/>
    <property type="match status" value="1"/>
</dbReference>